<dbReference type="RefSeq" id="WP_149609660.1">
    <property type="nucleotide sequence ID" value="NZ_VTUX01000001.1"/>
</dbReference>
<comment type="caution">
    <text evidence="1">The sequence shown here is derived from an EMBL/GenBank/DDBJ whole genome shotgun (WGS) entry which is preliminary data.</text>
</comment>
<dbReference type="AlphaFoldDB" id="A0A5B0X765"/>
<accession>A0A5B0X765</accession>
<dbReference type="Proteomes" id="UP000323708">
    <property type="component" value="Unassembled WGS sequence"/>
</dbReference>
<proteinExistence type="predicted"/>
<keyword evidence="2" id="KW-1185">Reference proteome</keyword>
<organism evidence="1 2">
    <name type="scientific">Pseudohalioglobus sediminis</name>
    <dbReference type="NCBI Taxonomy" id="2606449"/>
    <lineage>
        <taxon>Bacteria</taxon>
        <taxon>Pseudomonadati</taxon>
        <taxon>Pseudomonadota</taxon>
        <taxon>Gammaproteobacteria</taxon>
        <taxon>Cellvibrionales</taxon>
        <taxon>Halieaceae</taxon>
        <taxon>Pseudohalioglobus</taxon>
    </lineage>
</organism>
<dbReference type="InterPro" id="IPR043010">
    <property type="entry name" value="Phenol_hydroxylase_sf"/>
</dbReference>
<dbReference type="Pfam" id="PF04663">
    <property type="entry name" value="Phenol_monoox"/>
    <property type="match status" value="1"/>
</dbReference>
<dbReference type="InterPro" id="IPR006756">
    <property type="entry name" value="Phenol_hydroxylase"/>
</dbReference>
<dbReference type="GO" id="GO:0018662">
    <property type="term" value="F:phenol 2-monooxygenase activity"/>
    <property type="evidence" value="ECO:0007669"/>
    <property type="project" value="InterPro"/>
</dbReference>
<evidence type="ECO:0000313" key="1">
    <source>
        <dbReference type="EMBL" id="KAA1194191.1"/>
    </source>
</evidence>
<sequence>MTVAAIVPDYVGERRDRVENFHGNQVVYVGWDRHLMFCSPVAFALPPETPFSKLVDEVLVGAFSQHPDFAKIEWDRVQWHLNGKPFAPDRDKNLIEQGVDHKSILRMTTPGLNGIKGSGS</sequence>
<reference evidence="1 2" key="1">
    <citation type="submission" date="2019-09" db="EMBL/GenBank/DDBJ databases">
        <authorList>
            <person name="Chen X.-Y."/>
        </authorList>
    </citation>
    <scope>NUCLEOTIDE SEQUENCE [LARGE SCALE GENOMIC DNA]</scope>
    <source>
        <strain evidence="1 2">NY5</strain>
    </source>
</reference>
<dbReference type="EMBL" id="VTUX01000001">
    <property type="protein sequence ID" value="KAA1194191.1"/>
    <property type="molecule type" value="Genomic_DNA"/>
</dbReference>
<dbReference type="Gene3D" id="3.10.20.560">
    <property type="entry name" value="Phenol hydroxylase"/>
    <property type="match status" value="1"/>
</dbReference>
<gene>
    <name evidence="1" type="ORF">F0M18_01780</name>
</gene>
<name>A0A5B0X765_9GAMM</name>
<evidence type="ECO:0000313" key="2">
    <source>
        <dbReference type="Proteomes" id="UP000323708"/>
    </source>
</evidence>
<protein>
    <submittedName>
        <fullName evidence="1">Phenol hydroxylase</fullName>
    </submittedName>
</protein>